<reference evidence="1" key="1">
    <citation type="submission" date="2019-11" db="EMBL/GenBank/DDBJ databases">
        <title>Nori genome reveals adaptations in red seaweeds to the harsh intertidal environment.</title>
        <authorList>
            <person name="Wang D."/>
            <person name="Mao Y."/>
        </authorList>
    </citation>
    <scope>NUCLEOTIDE SEQUENCE</scope>
    <source>
        <tissue evidence="1">Gametophyte</tissue>
    </source>
</reference>
<dbReference type="Proteomes" id="UP000798662">
    <property type="component" value="Chromosome 1"/>
</dbReference>
<dbReference type="EMBL" id="CM020618">
    <property type="protein sequence ID" value="KAK1861967.1"/>
    <property type="molecule type" value="Genomic_DNA"/>
</dbReference>
<name>A0ACC3BVP8_PYRYE</name>
<comment type="caution">
    <text evidence="1">The sequence shown here is derived from an EMBL/GenBank/DDBJ whole genome shotgun (WGS) entry which is preliminary data.</text>
</comment>
<gene>
    <name evidence="1" type="ORF">I4F81_004543</name>
</gene>
<keyword evidence="2" id="KW-1185">Reference proteome</keyword>
<accession>A0ACC3BVP8</accession>
<evidence type="ECO:0000313" key="2">
    <source>
        <dbReference type="Proteomes" id="UP000798662"/>
    </source>
</evidence>
<evidence type="ECO:0000313" key="1">
    <source>
        <dbReference type="EMBL" id="KAK1861967.1"/>
    </source>
</evidence>
<proteinExistence type="predicted"/>
<protein>
    <submittedName>
        <fullName evidence="1">Uncharacterized protein</fullName>
    </submittedName>
</protein>
<organism evidence="1 2">
    <name type="scientific">Pyropia yezoensis</name>
    <name type="common">Susabi-nori</name>
    <name type="synonym">Porphyra yezoensis</name>
    <dbReference type="NCBI Taxonomy" id="2788"/>
    <lineage>
        <taxon>Eukaryota</taxon>
        <taxon>Rhodophyta</taxon>
        <taxon>Bangiophyceae</taxon>
        <taxon>Bangiales</taxon>
        <taxon>Bangiaceae</taxon>
        <taxon>Pyropia</taxon>
    </lineage>
</organism>
<sequence length="1081" mass="109643">MRSPPDTSSAPVSSRRLPPPLSDAAVASGGSIDAEDSAAPPAPPATPASATDADATADRSSVDPWAAGDASAAGSGQHGGALWTTIGAARRASGHARTTGSAGSSFPVLDVNANADMGRQRWDIPNPDGESTDGSTSSSAASSSMNSSHSRTASSGGSSFGGARAARIGTAASSTGSVGHRLTRRSGRTRRRGRAPSIFDLVAHNVAAPGTSYESPGVLSGVSSAQGLLGLSRQLGGGGDSANNLGGESVGNDAALLGGRSWAQRRALGRSGGGAVTSLGSPSPGVSPSSAGTGVGTEHNGGEPSSRPVEGTDDGVQPAVTTSVASTTSTAVGFRAGPQSFGVGGGASSADVDRPFGERPPSVALGLDLNVAAVRRLQAAYMAADPDDHGLGMDAFTSVTSEFLRQYTAADSSAFFSLFDTAALGRVKVRQFICGVGLLCRTTREEHIRFLFYMFDVAGAGVLQLPAVTQALMLLNRMAVAVSRSATASSSTQGVFATLIESHVPTAAWLDVLSSATGEPSLFLRDTKERELVTLELERSGILDANSDSPSPSTHGGRLYTGGGGMGGAVGLPPSGRDGMSPVGDAGTSSPRTLAAASATAAAMDALTLGPAPHAPGSGGPVADTGPKRTRVRRSKRPTGRDAGTFANEFDSAFSIDYESLKLKKVIGRGACATVWSASWLRMAVAVKIFDDPSSDGGGGIGGVGLGDRSSGDLGGGGGSGGSGGSGDGAGVTTNTHRARLGDYLREIETLSQIRHPHLLFIMGMCTVPRLCIVSELYEGGSVHELLHGRNGRPFAPSQALTLLLGVARGMLYLHSSTPVILHRDLKASNILVNKAVSHAVICDFGLSRLSEHAASQSRTGQSTGPPVPVGTAYTMAPEVMVGDPYTSAADVYSFAVVLWEMWTGRVPFPGLKPIQLMFAVSEGNRPPLDEADAWCPELADLVRCCWQEAPNERPDFDTILDVLESATISSHAQTLEAVARGGTPLPLPPSGPASVDGSLRPSGVSSLEGSLRAGSTRAPMGASPRSRRSGGLSSAATRRVRGEAMSPAGFSLGVASGTAPRAAPSASGSAAVVPAGRARW</sequence>